<dbReference type="Proteomes" id="UP000306918">
    <property type="component" value="Unassembled WGS sequence"/>
</dbReference>
<keyword evidence="2" id="KW-1185">Reference proteome</keyword>
<proteinExistence type="predicted"/>
<dbReference type="OrthoDB" id="670574at2"/>
<gene>
    <name evidence="1" type="ORF">FAM09_09155</name>
</gene>
<comment type="caution">
    <text evidence="1">The sequence shown here is derived from an EMBL/GenBank/DDBJ whole genome shotgun (WGS) entry which is preliminary data.</text>
</comment>
<evidence type="ECO:0000313" key="2">
    <source>
        <dbReference type="Proteomes" id="UP000306918"/>
    </source>
</evidence>
<dbReference type="EMBL" id="STFF01000002">
    <property type="protein sequence ID" value="THU40043.1"/>
    <property type="molecule type" value="Genomic_DNA"/>
</dbReference>
<dbReference type="RefSeq" id="WP_136576797.1">
    <property type="nucleotide sequence ID" value="NZ_STFF01000002.1"/>
</dbReference>
<accession>A0A4S8HWH6</accession>
<reference evidence="1 2" key="1">
    <citation type="submission" date="2019-04" db="EMBL/GenBank/DDBJ databases">
        <title>Niastella caeni sp. nov., isolated from activated sludge.</title>
        <authorList>
            <person name="Sheng M."/>
        </authorList>
    </citation>
    <scope>NUCLEOTIDE SEQUENCE [LARGE SCALE GENOMIC DNA]</scope>
    <source>
        <strain evidence="1 2">HX-2-15</strain>
    </source>
</reference>
<dbReference type="AlphaFoldDB" id="A0A4S8HWH6"/>
<name>A0A4S8HWH6_9BACT</name>
<protein>
    <submittedName>
        <fullName evidence="1">Uncharacterized protein</fullName>
    </submittedName>
</protein>
<evidence type="ECO:0000313" key="1">
    <source>
        <dbReference type="EMBL" id="THU40043.1"/>
    </source>
</evidence>
<sequence length="163" mass="18353">MRIEIRCGLPYLSAVLVLLYVQACQQPAAKTIPAIRHLAEVHKNGSTLYVDRADSRQVMKADSSEVFIAYKIGFEDSVQGDKKYEQERNVYYDFRMAGDWKAVVDSDSIAPVFFQPVTGLNKTNKEGILVFELPAGKRPDALVYNDSFGGWQQQIIALNPHLK</sequence>
<organism evidence="1 2">
    <name type="scientific">Niastella caeni</name>
    <dbReference type="NCBI Taxonomy" id="2569763"/>
    <lineage>
        <taxon>Bacteria</taxon>
        <taxon>Pseudomonadati</taxon>
        <taxon>Bacteroidota</taxon>
        <taxon>Chitinophagia</taxon>
        <taxon>Chitinophagales</taxon>
        <taxon>Chitinophagaceae</taxon>
        <taxon>Niastella</taxon>
    </lineage>
</organism>